<dbReference type="EMBL" id="WSZM01000643">
    <property type="protein sequence ID" value="KAF4030765.1"/>
    <property type="molecule type" value="Genomic_DNA"/>
</dbReference>
<evidence type="ECO:0000313" key="2">
    <source>
        <dbReference type="EMBL" id="KAF4030765.1"/>
    </source>
</evidence>
<dbReference type="AlphaFoldDB" id="A0A833SSF9"/>
<dbReference type="Proteomes" id="UP000602510">
    <property type="component" value="Unassembled WGS sequence"/>
</dbReference>
<sequence length="81" mass="9381">MRTSLQRADVKVTYWEAQANWWKRWAHDHGLSLDAANCASIHLSFMQKLATQAAHEQRHEKRESKTIAVLPPEAKKLSQNE</sequence>
<comment type="caution">
    <text evidence="2">The sequence shown here is derived from an EMBL/GenBank/DDBJ whole genome shotgun (WGS) entry which is preliminary data.</text>
</comment>
<keyword evidence="4" id="KW-1185">Reference proteome</keyword>
<accession>A0A833SSF9</accession>
<evidence type="ECO:0000256" key="1">
    <source>
        <dbReference type="SAM" id="MobiDB-lite"/>
    </source>
</evidence>
<dbReference type="EMBL" id="JAACNO010001166">
    <property type="protein sequence ID" value="KAF4142607.1"/>
    <property type="molecule type" value="Genomic_DNA"/>
</dbReference>
<reference evidence="2" key="1">
    <citation type="submission" date="2020-04" db="EMBL/GenBank/DDBJ databases">
        <title>Hybrid Assembly of Korean Phytophthora infestans isolates.</title>
        <authorList>
            <person name="Prokchorchik M."/>
            <person name="Lee Y."/>
            <person name="Seo J."/>
            <person name="Cho J.-H."/>
            <person name="Park Y.-E."/>
            <person name="Jang D.-C."/>
            <person name="Im J.-S."/>
            <person name="Choi J.-G."/>
            <person name="Park H.-J."/>
            <person name="Lee G.-B."/>
            <person name="Lee Y.-G."/>
            <person name="Hong S.-Y."/>
            <person name="Cho K."/>
            <person name="Sohn K.H."/>
        </authorList>
    </citation>
    <scope>NUCLEOTIDE SEQUENCE</scope>
    <source>
        <strain evidence="2">KR_1_A1</strain>
        <strain evidence="3">KR_2_A2</strain>
    </source>
</reference>
<feature type="compositionally biased region" description="Basic and acidic residues" evidence="1">
    <location>
        <begin position="55"/>
        <end position="65"/>
    </location>
</feature>
<organism evidence="2 4">
    <name type="scientific">Phytophthora infestans</name>
    <name type="common">Potato late blight agent</name>
    <name type="synonym">Botrytis infestans</name>
    <dbReference type="NCBI Taxonomy" id="4787"/>
    <lineage>
        <taxon>Eukaryota</taxon>
        <taxon>Sar</taxon>
        <taxon>Stramenopiles</taxon>
        <taxon>Oomycota</taxon>
        <taxon>Peronosporomycetes</taxon>
        <taxon>Peronosporales</taxon>
        <taxon>Peronosporaceae</taxon>
        <taxon>Phytophthora</taxon>
    </lineage>
</organism>
<feature type="region of interest" description="Disordered" evidence="1">
    <location>
        <begin position="54"/>
        <end position="81"/>
    </location>
</feature>
<gene>
    <name evidence="2" type="ORF">GN244_ATG17461</name>
    <name evidence="3" type="ORF">GN958_ATG08208</name>
</gene>
<evidence type="ECO:0000313" key="4">
    <source>
        <dbReference type="Proteomes" id="UP000602510"/>
    </source>
</evidence>
<protein>
    <submittedName>
        <fullName evidence="2">Uncharacterized protein</fullName>
    </submittedName>
</protein>
<proteinExistence type="predicted"/>
<name>A0A833SSF9_PHYIN</name>
<dbReference type="Proteomes" id="UP000704712">
    <property type="component" value="Unassembled WGS sequence"/>
</dbReference>
<evidence type="ECO:0000313" key="3">
    <source>
        <dbReference type="EMBL" id="KAF4142607.1"/>
    </source>
</evidence>